<evidence type="ECO:0000313" key="2">
    <source>
        <dbReference type="EMBL" id="KAK5050961.1"/>
    </source>
</evidence>
<evidence type="ECO:0000313" key="3">
    <source>
        <dbReference type="Proteomes" id="UP001358417"/>
    </source>
</evidence>
<dbReference type="GeneID" id="89971707"/>
<dbReference type="PANTHER" id="PTHR40943:SF1">
    <property type="entry name" value="CYTOPLASMIC PROTEIN"/>
    <property type="match status" value="1"/>
</dbReference>
<dbReference type="InterPro" id="IPR014710">
    <property type="entry name" value="RmlC-like_jellyroll"/>
</dbReference>
<name>A0AAV9N782_9EURO</name>
<dbReference type="InterPro" id="IPR008579">
    <property type="entry name" value="UGlyAH_Cupin_dom"/>
</dbReference>
<dbReference type="Proteomes" id="UP001358417">
    <property type="component" value="Unassembled WGS sequence"/>
</dbReference>
<sequence length="286" mass="30598">MALFEAQPQTHVVHGGVQCPAPESWLPFEWEEPGKGKLVHGEVMFVRPFGTSGRLAAGLWRAGPTSPGGRPDGSNIVTYSAPLGHETACVIDGTATLTVVASGKTYRVGPGSIISSPKGIEVEWAIDGPFFKKYWCIWEGTSQVPNSAPDFQINHVSDNPKDWVDYHFTEPKEGPQVAGQLYFIRTAGSSGTMLSGVWRSGKGIAATNLDANGTLTTPYTGVLGDETILLLAGEVDVTETESGKTHSFRAGDIIGLTSGMHVTWVSKGPFTKKLWVITKDELPASN</sequence>
<gene>
    <name evidence="2" type="ORF">LTR84_003520</name>
</gene>
<keyword evidence="3" id="KW-1185">Reference proteome</keyword>
<dbReference type="Gene3D" id="2.60.120.10">
    <property type="entry name" value="Jelly Rolls"/>
    <property type="match status" value="2"/>
</dbReference>
<protein>
    <recommendedName>
        <fullName evidence="1">(S)-ureidoglycine aminohydrolase cupin domain-containing protein</fullName>
    </recommendedName>
</protein>
<reference evidence="2 3" key="1">
    <citation type="submission" date="2023-08" db="EMBL/GenBank/DDBJ databases">
        <title>Black Yeasts Isolated from many extreme environments.</title>
        <authorList>
            <person name="Coleine C."/>
            <person name="Stajich J.E."/>
            <person name="Selbmann L."/>
        </authorList>
    </citation>
    <scope>NUCLEOTIDE SEQUENCE [LARGE SCALE GENOMIC DNA]</scope>
    <source>
        <strain evidence="2 3">CCFEE 5792</strain>
    </source>
</reference>
<comment type="caution">
    <text evidence="2">The sequence shown here is derived from an EMBL/GenBank/DDBJ whole genome shotgun (WGS) entry which is preliminary data.</text>
</comment>
<dbReference type="PANTHER" id="PTHR40943">
    <property type="entry name" value="CYTOPLASMIC PROTEIN-RELATED"/>
    <property type="match status" value="1"/>
</dbReference>
<evidence type="ECO:0000259" key="1">
    <source>
        <dbReference type="Pfam" id="PF05899"/>
    </source>
</evidence>
<dbReference type="EMBL" id="JAVRRD010000016">
    <property type="protein sequence ID" value="KAK5050961.1"/>
    <property type="molecule type" value="Genomic_DNA"/>
</dbReference>
<proteinExistence type="predicted"/>
<dbReference type="AlphaFoldDB" id="A0AAV9N782"/>
<accession>A0AAV9N782</accession>
<dbReference type="RefSeq" id="XP_064705461.1">
    <property type="nucleotide sequence ID" value="XM_064847108.1"/>
</dbReference>
<dbReference type="SUPFAM" id="SSF51182">
    <property type="entry name" value="RmlC-like cupins"/>
    <property type="match status" value="1"/>
</dbReference>
<dbReference type="Pfam" id="PF05899">
    <property type="entry name" value="Cupin_3"/>
    <property type="match status" value="1"/>
</dbReference>
<dbReference type="InterPro" id="IPR011051">
    <property type="entry name" value="RmlC_Cupin_sf"/>
</dbReference>
<feature type="domain" description="(S)-ureidoglycine aminohydrolase cupin" evidence="1">
    <location>
        <begin position="225"/>
        <end position="272"/>
    </location>
</feature>
<organism evidence="2 3">
    <name type="scientific">Exophiala bonariae</name>
    <dbReference type="NCBI Taxonomy" id="1690606"/>
    <lineage>
        <taxon>Eukaryota</taxon>
        <taxon>Fungi</taxon>
        <taxon>Dikarya</taxon>
        <taxon>Ascomycota</taxon>
        <taxon>Pezizomycotina</taxon>
        <taxon>Eurotiomycetes</taxon>
        <taxon>Chaetothyriomycetidae</taxon>
        <taxon>Chaetothyriales</taxon>
        <taxon>Herpotrichiellaceae</taxon>
        <taxon>Exophiala</taxon>
    </lineage>
</organism>